<keyword evidence="4" id="KW-1185">Reference proteome</keyword>
<evidence type="ECO:0000313" key="4">
    <source>
        <dbReference type="Proteomes" id="UP000030744"/>
    </source>
</evidence>
<feature type="compositionally biased region" description="Polar residues" evidence="1">
    <location>
        <begin position="69"/>
        <end position="80"/>
    </location>
</feature>
<dbReference type="RefSeq" id="XP_037877914.1">
    <property type="nucleotide sequence ID" value="XM_038022060.1"/>
</dbReference>
<accession>U6KC72</accession>
<evidence type="ECO:0000259" key="2">
    <source>
        <dbReference type="Pfam" id="PF11461"/>
    </source>
</evidence>
<evidence type="ECO:0000256" key="1">
    <source>
        <dbReference type="SAM" id="MobiDB-lite"/>
    </source>
</evidence>
<dbReference type="Pfam" id="PF11461">
    <property type="entry name" value="RILP"/>
    <property type="match status" value="1"/>
</dbReference>
<protein>
    <recommendedName>
        <fullName evidence="2">Rab interacting lysosomal protein dimerization domain-containing protein</fullName>
    </recommendedName>
</protein>
<dbReference type="EMBL" id="HG731797">
    <property type="protein sequence ID" value="CDJ35625.1"/>
    <property type="molecule type" value="Genomic_DNA"/>
</dbReference>
<sequence>MQGARDSPVKRPDDSSSEQSTLTAAEVAELLNERNALRERVRDLEEELAALRTSTRSPTKAPPAFKSVSPATSTPQTSERQPSKKPPVPTPKLEKPLDIPSTDDHRETSPGDDAARVPPSETAGPSVAAAKPRPFPSKAAKPVAEASSPGVVAPCAEGGAASPVKAGPPVSKKLPGSLQPKAAKASSATATPADNTTTTDGSQAEVMDT</sequence>
<gene>
    <name evidence="3" type="ORF">EMH_0098960</name>
</gene>
<feature type="compositionally biased region" description="Low complexity" evidence="1">
    <location>
        <begin position="180"/>
        <end position="200"/>
    </location>
</feature>
<evidence type="ECO:0000313" key="3">
    <source>
        <dbReference type="EMBL" id="CDJ35625.1"/>
    </source>
</evidence>
<feature type="compositionally biased region" description="Basic and acidic residues" evidence="1">
    <location>
        <begin position="92"/>
        <end position="115"/>
    </location>
</feature>
<dbReference type="InterPro" id="IPR021563">
    <property type="entry name" value="RILP_dimer"/>
</dbReference>
<feature type="domain" description="Rab interacting lysosomal protein dimerization" evidence="2">
    <location>
        <begin position="23"/>
        <end position="82"/>
    </location>
</feature>
<feature type="region of interest" description="Disordered" evidence="1">
    <location>
        <begin position="49"/>
        <end position="209"/>
    </location>
</feature>
<dbReference type="AlphaFoldDB" id="U6KC72"/>
<organism evidence="3 4">
    <name type="scientific">Eimeria mitis</name>
    <dbReference type="NCBI Taxonomy" id="44415"/>
    <lineage>
        <taxon>Eukaryota</taxon>
        <taxon>Sar</taxon>
        <taxon>Alveolata</taxon>
        <taxon>Apicomplexa</taxon>
        <taxon>Conoidasida</taxon>
        <taxon>Coccidia</taxon>
        <taxon>Eucoccidiorida</taxon>
        <taxon>Eimeriorina</taxon>
        <taxon>Eimeriidae</taxon>
        <taxon>Eimeria</taxon>
    </lineage>
</organism>
<reference evidence="3" key="1">
    <citation type="submission" date="2013-10" db="EMBL/GenBank/DDBJ databases">
        <title>Genomic analysis of the causative agents of coccidiosis in chickens.</title>
        <authorList>
            <person name="Reid A.J."/>
            <person name="Blake D."/>
            <person name="Billington K."/>
            <person name="Browne H."/>
            <person name="Dunn M."/>
            <person name="Hung S."/>
            <person name="Kawahara F."/>
            <person name="Miranda-Saavedra D."/>
            <person name="Mourier T."/>
            <person name="Nagra H."/>
            <person name="Otto T.D."/>
            <person name="Rawlings N."/>
            <person name="Sanchez A."/>
            <person name="Sanders M."/>
            <person name="Subramaniam C."/>
            <person name="Tay Y."/>
            <person name="Dear P."/>
            <person name="Doerig C."/>
            <person name="Gruber A."/>
            <person name="Parkinson J."/>
            <person name="Shirley M."/>
            <person name="Wan K.L."/>
            <person name="Berriman M."/>
            <person name="Tomley F."/>
            <person name="Pain A."/>
        </authorList>
    </citation>
    <scope>NUCLEOTIDE SEQUENCE [LARGE SCALE GENOMIC DNA]</scope>
    <source>
        <strain evidence="3">Houghton</strain>
    </source>
</reference>
<proteinExistence type="predicted"/>
<dbReference type="GO" id="GO:0046983">
    <property type="term" value="F:protein dimerization activity"/>
    <property type="evidence" value="ECO:0007669"/>
    <property type="project" value="InterPro"/>
</dbReference>
<dbReference type="SUPFAM" id="SSF161256">
    <property type="entry name" value="RILP dimerisation region"/>
    <property type="match status" value="1"/>
</dbReference>
<reference evidence="3" key="2">
    <citation type="submission" date="2013-10" db="EMBL/GenBank/DDBJ databases">
        <authorList>
            <person name="Aslett M."/>
        </authorList>
    </citation>
    <scope>NUCLEOTIDE SEQUENCE [LARGE SCALE GENOMIC DNA]</scope>
    <source>
        <strain evidence="3">Houghton</strain>
    </source>
</reference>
<feature type="region of interest" description="Disordered" evidence="1">
    <location>
        <begin position="1"/>
        <end position="23"/>
    </location>
</feature>
<dbReference type="VEuPathDB" id="ToxoDB:EMH_0098960"/>
<dbReference type="GeneID" id="60404837"/>
<name>U6KC72_9EIME</name>
<dbReference type="Proteomes" id="UP000030744">
    <property type="component" value="Unassembled WGS sequence"/>
</dbReference>